<evidence type="ECO:0000259" key="9">
    <source>
        <dbReference type="PROSITE" id="PS51012"/>
    </source>
</evidence>
<dbReference type="InterPro" id="IPR047817">
    <property type="entry name" value="ABC2_TM_bact-type"/>
</dbReference>
<dbReference type="InterPro" id="IPR051449">
    <property type="entry name" value="ABC-2_transporter_component"/>
</dbReference>
<feature type="transmembrane region" description="Helical" evidence="8">
    <location>
        <begin position="222"/>
        <end position="244"/>
    </location>
</feature>
<dbReference type="InterPro" id="IPR013525">
    <property type="entry name" value="ABC2_TM"/>
</dbReference>
<comment type="subcellular location">
    <subcellularLocation>
        <location evidence="1">Cell membrane</location>
        <topology evidence="1">Multi-pass membrane protein</topology>
    </subcellularLocation>
</comment>
<dbReference type="Pfam" id="PF12698">
    <property type="entry name" value="ABC2_membrane_3"/>
    <property type="match status" value="1"/>
</dbReference>
<feature type="transmembrane region" description="Helical" evidence="8">
    <location>
        <begin position="287"/>
        <end position="306"/>
    </location>
</feature>
<dbReference type="FunCoup" id="A0A1B1YTB3">
    <property type="interactions" value="151"/>
</dbReference>
<dbReference type="AlphaFoldDB" id="A0A1B1YTB3"/>
<dbReference type="STRING" id="1810504.PG2T_06980"/>
<feature type="transmembrane region" description="Helical" evidence="8">
    <location>
        <begin position="256"/>
        <end position="280"/>
    </location>
</feature>
<evidence type="ECO:0000256" key="1">
    <source>
        <dbReference type="ARBA" id="ARBA00004651"/>
    </source>
</evidence>
<evidence type="ECO:0000256" key="8">
    <source>
        <dbReference type="SAM" id="Phobius"/>
    </source>
</evidence>
<dbReference type="InParanoid" id="A0A1B1YTB3"/>
<evidence type="ECO:0000256" key="7">
    <source>
        <dbReference type="ARBA" id="ARBA00023136"/>
    </source>
</evidence>
<keyword evidence="3" id="KW-0813">Transport</keyword>
<keyword evidence="5 8" id="KW-0812">Transmembrane</keyword>
<dbReference type="PANTHER" id="PTHR30294">
    <property type="entry name" value="MEMBRANE COMPONENT OF ABC TRANSPORTER YHHJ-RELATED"/>
    <property type="match status" value="1"/>
</dbReference>
<accession>A0A1B1YTB3</accession>
<keyword evidence="6 8" id="KW-1133">Transmembrane helix</keyword>
<keyword evidence="11" id="KW-1185">Reference proteome</keyword>
<proteinExistence type="inferred from homology"/>
<dbReference type="GO" id="GO:0140359">
    <property type="term" value="F:ABC-type transporter activity"/>
    <property type="evidence" value="ECO:0007669"/>
    <property type="project" value="InterPro"/>
</dbReference>
<evidence type="ECO:0000313" key="10">
    <source>
        <dbReference type="EMBL" id="ANX03959.1"/>
    </source>
</evidence>
<dbReference type="EMBL" id="CP014671">
    <property type="protein sequence ID" value="ANX03959.1"/>
    <property type="molecule type" value="Genomic_DNA"/>
</dbReference>
<evidence type="ECO:0000256" key="2">
    <source>
        <dbReference type="ARBA" id="ARBA00007783"/>
    </source>
</evidence>
<evidence type="ECO:0000313" key="11">
    <source>
        <dbReference type="Proteomes" id="UP000092952"/>
    </source>
</evidence>
<keyword evidence="4" id="KW-1003">Cell membrane</keyword>
<feature type="transmembrane region" description="Helical" evidence="8">
    <location>
        <begin position="344"/>
        <end position="366"/>
    </location>
</feature>
<gene>
    <name evidence="10" type="ORF">PG2T_06980</name>
</gene>
<evidence type="ECO:0000256" key="6">
    <source>
        <dbReference type="ARBA" id="ARBA00022989"/>
    </source>
</evidence>
<name>A0A1B1YTB3_9GAMM</name>
<dbReference type="OrthoDB" id="9808686at2"/>
<dbReference type="RefSeq" id="WP_068803735.1">
    <property type="nucleotide sequence ID" value="NZ_CP014671.1"/>
</dbReference>
<keyword evidence="7 8" id="KW-0472">Membrane</keyword>
<evidence type="ECO:0000256" key="5">
    <source>
        <dbReference type="ARBA" id="ARBA00022692"/>
    </source>
</evidence>
<sequence>MGIRLGGLLIKELLQFLRDPVMLVMILWLYTGEVIMCTRSLSLEAQNLPLAVVDLDRSPASRALADAFLAGDAFRPAGHPRSEAQAMSALQAGSARAALVIPETFARDLARGVPAPVQLLLDGADSNVAAQARGFALAALQGFAPPPGSQARTALPAQPQVQAVVRAWYNPDQNSRRFTVLSMIALAGFIVGVIHPAASIVRERETGTLEQLRVTPIGSADLFVAKTLPTLFMGLVSVLPSLVIARLFEVPLAGSLGLFLALTGLFLFSAIGLGVLVAAIARTLQQALLLAFFGLFPLLFLSGTIAPVESMPEVLQQASVVSPLRHYMDVILGIFLKGAGLAELWPQALALLVIGAVLFAAAWAVFRREFG</sequence>
<dbReference type="Proteomes" id="UP000092952">
    <property type="component" value="Chromosome"/>
</dbReference>
<dbReference type="KEGG" id="gbi:PG2T_06980"/>
<reference evidence="11" key="1">
    <citation type="submission" date="2016-03" db="EMBL/GenBank/DDBJ databases">
        <title>Complete genome sequence of Solimmundus cernigliae, representing a novel lineage of polycyclic aromatic hydrocarbon degraders within the Gammaproteobacteria.</title>
        <authorList>
            <person name="Singleton D.R."/>
            <person name="Dickey A.N."/>
            <person name="Scholl E.H."/>
            <person name="Wright F.A."/>
            <person name="Aitken M.D."/>
        </authorList>
    </citation>
    <scope>NUCLEOTIDE SEQUENCE [LARGE SCALE GENOMIC DNA]</scope>
    <source>
        <strain evidence="11">TR3.2</strain>
    </source>
</reference>
<organism evidence="10 11">
    <name type="scientific">Immundisolibacter cernigliae</name>
    <dbReference type="NCBI Taxonomy" id="1810504"/>
    <lineage>
        <taxon>Bacteria</taxon>
        <taxon>Pseudomonadati</taxon>
        <taxon>Pseudomonadota</taxon>
        <taxon>Gammaproteobacteria</taxon>
        <taxon>Immundisolibacterales</taxon>
        <taxon>Immundisolibacteraceae</taxon>
        <taxon>Immundisolibacter</taxon>
    </lineage>
</organism>
<dbReference type="PROSITE" id="PS51012">
    <property type="entry name" value="ABC_TM2"/>
    <property type="match status" value="1"/>
</dbReference>
<comment type="similarity">
    <text evidence="2">Belongs to the ABC-2 integral membrane protein family.</text>
</comment>
<evidence type="ECO:0000256" key="4">
    <source>
        <dbReference type="ARBA" id="ARBA00022475"/>
    </source>
</evidence>
<protein>
    <submittedName>
        <fullName evidence="10">ABC transporter permease</fullName>
    </submittedName>
</protein>
<feature type="domain" description="ABC transmembrane type-2" evidence="9">
    <location>
        <begin position="137"/>
        <end position="369"/>
    </location>
</feature>
<dbReference type="PANTHER" id="PTHR30294:SF29">
    <property type="entry name" value="MULTIDRUG ABC TRANSPORTER PERMEASE YBHS-RELATED"/>
    <property type="match status" value="1"/>
</dbReference>
<dbReference type="GO" id="GO:0005886">
    <property type="term" value="C:plasma membrane"/>
    <property type="evidence" value="ECO:0007669"/>
    <property type="project" value="UniProtKB-SubCell"/>
</dbReference>
<evidence type="ECO:0000256" key="3">
    <source>
        <dbReference type="ARBA" id="ARBA00022448"/>
    </source>
</evidence>
<feature type="transmembrane region" description="Helical" evidence="8">
    <location>
        <begin position="178"/>
        <end position="201"/>
    </location>
</feature>
<dbReference type="Gene3D" id="3.40.1710.10">
    <property type="entry name" value="abc type-2 transporter like domain"/>
    <property type="match status" value="1"/>
</dbReference>